<proteinExistence type="predicted"/>
<comment type="caution">
    <text evidence="1">The sequence shown here is derived from an EMBL/GenBank/DDBJ whole genome shotgun (WGS) entry which is preliminary data.</text>
</comment>
<gene>
    <name evidence="1" type="ORF">EJ04DRAFT_551415</name>
</gene>
<reference evidence="1" key="1">
    <citation type="journal article" date="2020" name="Stud. Mycol.">
        <title>101 Dothideomycetes genomes: a test case for predicting lifestyles and emergence of pathogens.</title>
        <authorList>
            <person name="Haridas S."/>
            <person name="Albert R."/>
            <person name="Binder M."/>
            <person name="Bloem J."/>
            <person name="Labutti K."/>
            <person name="Salamov A."/>
            <person name="Andreopoulos B."/>
            <person name="Baker S."/>
            <person name="Barry K."/>
            <person name="Bills G."/>
            <person name="Bluhm B."/>
            <person name="Cannon C."/>
            <person name="Castanera R."/>
            <person name="Culley D."/>
            <person name="Daum C."/>
            <person name="Ezra D."/>
            <person name="Gonzalez J."/>
            <person name="Henrissat B."/>
            <person name="Kuo A."/>
            <person name="Liang C."/>
            <person name="Lipzen A."/>
            <person name="Lutzoni F."/>
            <person name="Magnuson J."/>
            <person name="Mondo S."/>
            <person name="Nolan M."/>
            <person name="Ohm R."/>
            <person name="Pangilinan J."/>
            <person name="Park H.-J."/>
            <person name="Ramirez L."/>
            <person name="Alfaro M."/>
            <person name="Sun H."/>
            <person name="Tritt A."/>
            <person name="Yoshinaga Y."/>
            <person name="Zwiers L.-H."/>
            <person name="Turgeon B."/>
            <person name="Goodwin S."/>
            <person name="Spatafora J."/>
            <person name="Crous P."/>
            <person name="Grigoriev I."/>
        </authorList>
    </citation>
    <scope>NUCLEOTIDE SEQUENCE</scope>
    <source>
        <strain evidence="1">CBS 125425</strain>
    </source>
</reference>
<dbReference type="AlphaFoldDB" id="A0A9P4V5G9"/>
<organism evidence="1 2">
    <name type="scientific">Polyplosphaeria fusca</name>
    <dbReference type="NCBI Taxonomy" id="682080"/>
    <lineage>
        <taxon>Eukaryota</taxon>
        <taxon>Fungi</taxon>
        <taxon>Dikarya</taxon>
        <taxon>Ascomycota</taxon>
        <taxon>Pezizomycotina</taxon>
        <taxon>Dothideomycetes</taxon>
        <taxon>Pleosporomycetidae</taxon>
        <taxon>Pleosporales</taxon>
        <taxon>Tetraplosphaeriaceae</taxon>
        <taxon>Polyplosphaeria</taxon>
    </lineage>
</organism>
<evidence type="ECO:0000313" key="1">
    <source>
        <dbReference type="EMBL" id="KAF2736365.1"/>
    </source>
</evidence>
<dbReference type="EMBL" id="ML996126">
    <property type="protein sequence ID" value="KAF2736365.1"/>
    <property type="molecule type" value="Genomic_DNA"/>
</dbReference>
<sequence>MSDAAAPPCWTGPGLLQTFITISPTSELRIETLEKWLDDVYIPALIGTGAVQSAWRFKAVDPGYGKQHMVLYKIPDLAQVQAGKLQQAPRASELFPKGGTVDDYVLGESKIFSFVELYPPDTREQKEGRRLVSTVRPSDKLTLADAGSTIIMAAMEPSPGGEKDLDAWYRDEHNEQMSKEPGYLRTTRFSLVFQHRTDGKAMETVSFLALHEFGEGHKVGSKVEPLDPMTDWTKRCMTNAKAIDAAVYRKVKSFGRAAESS</sequence>
<keyword evidence="2" id="KW-1185">Reference proteome</keyword>
<evidence type="ECO:0000313" key="2">
    <source>
        <dbReference type="Proteomes" id="UP000799444"/>
    </source>
</evidence>
<name>A0A9P4V5G9_9PLEO</name>
<dbReference type="OrthoDB" id="2851338at2759"/>
<accession>A0A9P4V5G9</accession>
<protein>
    <submittedName>
        <fullName evidence="1">Uncharacterized protein</fullName>
    </submittedName>
</protein>
<dbReference type="Proteomes" id="UP000799444">
    <property type="component" value="Unassembled WGS sequence"/>
</dbReference>